<dbReference type="GO" id="GO:0003677">
    <property type="term" value="F:DNA binding"/>
    <property type="evidence" value="ECO:0007669"/>
    <property type="project" value="UniProtKB-KW"/>
</dbReference>
<proteinExistence type="inferred from homology"/>
<keyword evidence="5" id="KW-0255">Endonuclease</keyword>
<dbReference type="GO" id="GO:0009307">
    <property type="term" value="P:DNA restriction-modification system"/>
    <property type="evidence" value="ECO:0007669"/>
    <property type="project" value="UniProtKB-KW"/>
</dbReference>
<dbReference type="CDD" id="cd16961">
    <property type="entry name" value="RMtype1_S_TRD-CR_like"/>
    <property type="match status" value="1"/>
</dbReference>
<dbReference type="Proteomes" id="UP000605201">
    <property type="component" value="Unassembled WGS sequence"/>
</dbReference>
<dbReference type="AlphaFoldDB" id="A0A8J6NZI9"/>
<reference evidence="5 6" key="1">
    <citation type="submission" date="2020-08" db="EMBL/GenBank/DDBJ databases">
        <title>Bridging the membrane lipid divide: bacteria of the FCB group superphylum have the potential to synthesize archaeal ether lipids.</title>
        <authorList>
            <person name="Villanueva L."/>
            <person name="Von Meijenfeldt F.A.B."/>
            <person name="Westbye A.B."/>
            <person name="Yadav S."/>
            <person name="Hopmans E.C."/>
            <person name="Dutilh B.E."/>
            <person name="Sinninghe Damste J.S."/>
        </authorList>
    </citation>
    <scope>NUCLEOTIDE SEQUENCE [LARGE SCALE GENOMIC DNA]</scope>
    <source>
        <strain evidence="5">NIOZ-UU17</strain>
    </source>
</reference>
<evidence type="ECO:0000259" key="4">
    <source>
        <dbReference type="Pfam" id="PF01420"/>
    </source>
</evidence>
<dbReference type="Gene3D" id="3.90.220.20">
    <property type="entry name" value="DNA methylase specificity domains"/>
    <property type="match status" value="1"/>
</dbReference>
<comment type="caution">
    <text evidence="5">The sequence shown here is derived from an EMBL/GenBank/DDBJ whole genome shotgun (WGS) entry which is preliminary data.</text>
</comment>
<dbReference type="EMBL" id="JACNIG010000226">
    <property type="protein sequence ID" value="MBC8432460.1"/>
    <property type="molecule type" value="Genomic_DNA"/>
</dbReference>
<dbReference type="PANTHER" id="PTHR30408:SF12">
    <property type="entry name" value="TYPE I RESTRICTION ENZYME MJAVIII SPECIFICITY SUBUNIT"/>
    <property type="match status" value="1"/>
</dbReference>
<dbReference type="PANTHER" id="PTHR30408">
    <property type="entry name" value="TYPE-1 RESTRICTION ENZYME ECOKI SPECIFICITY PROTEIN"/>
    <property type="match status" value="1"/>
</dbReference>
<dbReference type="GO" id="GO:0004519">
    <property type="term" value="F:endonuclease activity"/>
    <property type="evidence" value="ECO:0007669"/>
    <property type="project" value="UniProtKB-KW"/>
</dbReference>
<dbReference type="InterPro" id="IPR044946">
    <property type="entry name" value="Restrct_endonuc_typeI_TRD_sf"/>
</dbReference>
<dbReference type="InterPro" id="IPR000055">
    <property type="entry name" value="Restrct_endonuc_typeI_TRD"/>
</dbReference>
<dbReference type="SUPFAM" id="SSF116734">
    <property type="entry name" value="DNA methylase specificity domain"/>
    <property type="match status" value="1"/>
</dbReference>
<keyword evidence="2" id="KW-0680">Restriction system</keyword>
<evidence type="ECO:0000256" key="3">
    <source>
        <dbReference type="ARBA" id="ARBA00023125"/>
    </source>
</evidence>
<dbReference type="InterPro" id="IPR052021">
    <property type="entry name" value="Type-I_RS_S_subunit"/>
</dbReference>
<name>A0A8J6NZI9_9BACT</name>
<sequence>MKLNLKKIASIQMGYSFRTRLDFMDQGQISVVQMKDLNDENRVDCKDLMRVGMDTVKKHHLVRPGDIVFRSRGQVTTAAILIEDPGPAVVSAPLLRIRVDQNVVLPDYLVWYINHPSSQALLASRAKGTSLKMISKQALESLEVTVPPIKKQRAIAELAALANEERRLLKKIVDRRSLYISTKLMQLAVGNTLGHK</sequence>
<keyword evidence="5" id="KW-0540">Nuclease</keyword>
<evidence type="ECO:0000313" key="5">
    <source>
        <dbReference type="EMBL" id="MBC8432460.1"/>
    </source>
</evidence>
<dbReference type="Pfam" id="PF01420">
    <property type="entry name" value="Methylase_S"/>
    <property type="match status" value="1"/>
</dbReference>
<feature type="domain" description="Type I restriction modification DNA specificity" evidence="4">
    <location>
        <begin position="4"/>
        <end position="157"/>
    </location>
</feature>
<organism evidence="5 6">
    <name type="scientific">Candidatus Desulfatibia vada</name>
    <dbReference type="NCBI Taxonomy" id="2841696"/>
    <lineage>
        <taxon>Bacteria</taxon>
        <taxon>Pseudomonadati</taxon>
        <taxon>Thermodesulfobacteriota</taxon>
        <taxon>Desulfobacteria</taxon>
        <taxon>Desulfobacterales</taxon>
        <taxon>Desulfobacterales incertae sedis</taxon>
        <taxon>Candidatus Desulfatibia</taxon>
    </lineage>
</organism>
<protein>
    <submittedName>
        <fullName evidence="5">Restriction endonuclease subunit S</fullName>
    </submittedName>
</protein>
<gene>
    <name evidence="5" type="ORF">H8D96_11130</name>
</gene>
<keyword evidence="5" id="KW-0378">Hydrolase</keyword>
<evidence type="ECO:0000256" key="1">
    <source>
        <dbReference type="ARBA" id="ARBA00010923"/>
    </source>
</evidence>
<comment type="similarity">
    <text evidence="1">Belongs to the type-I restriction system S methylase family.</text>
</comment>
<accession>A0A8J6NZI9</accession>
<keyword evidence="3" id="KW-0238">DNA-binding</keyword>
<evidence type="ECO:0000256" key="2">
    <source>
        <dbReference type="ARBA" id="ARBA00022747"/>
    </source>
</evidence>
<evidence type="ECO:0000313" key="6">
    <source>
        <dbReference type="Proteomes" id="UP000605201"/>
    </source>
</evidence>